<evidence type="ECO:0000256" key="3">
    <source>
        <dbReference type="ARBA" id="ARBA00023180"/>
    </source>
</evidence>
<keyword evidence="9" id="KW-1185">Reference proteome</keyword>
<keyword evidence="6" id="KW-0472">Membrane</keyword>
<dbReference type="Pfam" id="PF00059">
    <property type="entry name" value="Lectin_C"/>
    <property type="match status" value="1"/>
</dbReference>
<proteinExistence type="predicted"/>
<dbReference type="AlphaFoldDB" id="A0AAR2LJ20"/>
<dbReference type="PANTHER" id="PTHR46490">
    <property type="entry name" value="C-TYPE LECTIN DOMAIN FAMILY 12 MEMBER A-RELATED"/>
    <property type="match status" value="1"/>
</dbReference>
<dbReference type="InterPro" id="IPR052309">
    <property type="entry name" value="C-type_Lectin_Domain_Fam1"/>
</dbReference>
<feature type="transmembrane region" description="Helical" evidence="6">
    <location>
        <begin position="84"/>
        <end position="108"/>
    </location>
</feature>
<reference evidence="8" key="3">
    <citation type="submission" date="2025-09" db="UniProtKB">
        <authorList>
            <consortium name="Ensembl"/>
        </authorList>
    </citation>
    <scope>IDENTIFICATION</scope>
</reference>
<accession>A0AAR2LJ20</accession>
<dbReference type="GO" id="GO:0030246">
    <property type="term" value="F:carbohydrate binding"/>
    <property type="evidence" value="ECO:0007669"/>
    <property type="project" value="UniProtKB-KW"/>
</dbReference>
<reference evidence="8" key="2">
    <citation type="submission" date="2025-08" db="UniProtKB">
        <authorList>
            <consortium name="Ensembl"/>
        </authorList>
    </citation>
    <scope>IDENTIFICATION</scope>
</reference>
<evidence type="ECO:0000256" key="5">
    <source>
        <dbReference type="SAM" id="MobiDB-lite"/>
    </source>
</evidence>
<protein>
    <recommendedName>
        <fullName evidence="7">C-type lectin domain-containing protein</fullName>
    </recommendedName>
</protein>
<keyword evidence="4" id="KW-0175">Coiled coil</keyword>
<feature type="domain" description="C-type lectin" evidence="7">
    <location>
        <begin position="185"/>
        <end position="299"/>
    </location>
</feature>
<name>A0AAR2LJ20_PYGNA</name>
<organism evidence="8 9">
    <name type="scientific">Pygocentrus nattereri</name>
    <name type="common">Red-bellied piranha</name>
    <dbReference type="NCBI Taxonomy" id="42514"/>
    <lineage>
        <taxon>Eukaryota</taxon>
        <taxon>Metazoa</taxon>
        <taxon>Chordata</taxon>
        <taxon>Craniata</taxon>
        <taxon>Vertebrata</taxon>
        <taxon>Euteleostomi</taxon>
        <taxon>Actinopterygii</taxon>
        <taxon>Neopterygii</taxon>
        <taxon>Teleostei</taxon>
        <taxon>Ostariophysi</taxon>
        <taxon>Characiformes</taxon>
        <taxon>Characoidei</taxon>
        <taxon>Pygocentrus</taxon>
    </lineage>
</organism>
<evidence type="ECO:0000313" key="9">
    <source>
        <dbReference type="Proteomes" id="UP001501920"/>
    </source>
</evidence>
<dbReference type="Gene3D" id="3.10.100.10">
    <property type="entry name" value="Mannose-Binding Protein A, subunit A"/>
    <property type="match status" value="1"/>
</dbReference>
<dbReference type="PROSITE" id="PS50041">
    <property type="entry name" value="C_TYPE_LECTIN_2"/>
    <property type="match status" value="1"/>
</dbReference>
<dbReference type="PANTHER" id="PTHR46490:SF6">
    <property type="entry name" value="ASIALOGLYCOPROTEIN RECEPTOR 1-LIKE-RELATED"/>
    <property type="match status" value="1"/>
</dbReference>
<dbReference type="PROSITE" id="PS00615">
    <property type="entry name" value="C_TYPE_LECTIN_1"/>
    <property type="match status" value="1"/>
</dbReference>
<keyword evidence="6" id="KW-1133">Transmembrane helix</keyword>
<sequence length="304" mass="35274">MSDSVYDDVTCIEELSKEDKVEMVVDLYESADAHRGDNVEQMMVIYESADSVRGHDPITETEDTNTKKTQQTRKKESHTADSRFYRLTAVCLGLLCVLLLTATIALWIKLYSLMTSKEQLQTNLTIERDQLQTSYTNLTIERDQLQTRYTNLTTERDQLQTERDALQKRLSELEKHINKPEWRYFNYSLYYISTGKKSWSESRKDCRQRGADLLIIDSREEQDFIEALRRGQNAWIGLTDTNTANVWKWVDGSAPTTEYWGSGEPNGVNEHCVIISEGSKAGKNWADYHCSNLFAWICEKRIFE</sequence>
<evidence type="ECO:0000256" key="4">
    <source>
        <dbReference type="SAM" id="Coils"/>
    </source>
</evidence>
<dbReference type="Ensembl" id="ENSPNAT00000046269.1">
    <property type="protein sequence ID" value="ENSPNAP00000074662.1"/>
    <property type="gene ID" value="ENSPNAG00000034950.1"/>
</dbReference>
<keyword evidence="1" id="KW-0430">Lectin</keyword>
<reference evidence="8 9" key="1">
    <citation type="submission" date="2020-10" db="EMBL/GenBank/DDBJ databases">
        <title>Pygocentrus nattereri (red-bellied piranha) genome, fPygNat1, primary haplotype.</title>
        <authorList>
            <person name="Myers G."/>
            <person name="Meyer A."/>
            <person name="Karagic N."/>
            <person name="Pippel M."/>
            <person name="Winkler S."/>
            <person name="Tracey A."/>
            <person name="Wood J."/>
            <person name="Formenti G."/>
            <person name="Howe K."/>
            <person name="Fedrigo O."/>
            <person name="Jarvis E.D."/>
        </authorList>
    </citation>
    <scope>NUCLEOTIDE SEQUENCE [LARGE SCALE GENOMIC DNA]</scope>
</reference>
<evidence type="ECO:0000256" key="2">
    <source>
        <dbReference type="ARBA" id="ARBA00023157"/>
    </source>
</evidence>
<feature type="region of interest" description="Disordered" evidence="5">
    <location>
        <begin position="54"/>
        <end position="75"/>
    </location>
</feature>
<dbReference type="SMART" id="SM00034">
    <property type="entry name" value="CLECT"/>
    <property type="match status" value="1"/>
</dbReference>
<dbReference type="InterPro" id="IPR001304">
    <property type="entry name" value="C-type_lectin-like"/>
</dbReference>
<dbReference type="InterPro" id="IPR033989">
    <property type="entry name" value="CD209-like_CTLD"/>
</dbReference>
<dbReference type="InterPro" id="IPR016187">
    <property type="entry name" value="CTDL_fold"/>
</dbReference>
<keyword evidence="3" id="KW-0325">Glycoprotein</keyword>
<evidence type="ECO:0000259" key="7">
    <source>
        <dbReference type="PROSITE" id="PS50041"/>
    </source>
</evidence>
<evidence type="ECO:0000256" key="1">
    <source>
        <dbReference type="ARBA" id="ARBA00022734"/>
    </source>
</evidence>
<feature type="coiled-coil region" evidence="4">
    <location>
        <begin position="128"/>
        <end position="176"/>
    </location>
</feature>
<evidence type="ECO:0000256" key="6">
    <source>
        <dbReference type="SAM" id="Phobius"/>
    </source>
</evidence>
<keyword evidence="6" id="KW-0812">Transmembrane</keyword>
<dbReference type="Gene3D" id="1.20.5.400">
    <property type="match status" value="1"/>
</dbReference>
<keyword evidence="2" id="KW-1015">Disulfide bond</keyword>
<dbReference type="SUPFAM" id="SSF56436">
    <property type="entry name" value="C-type lectin-like"/>
    <property type="match status" value="1"/>
</dbReference>
<dbReference type="CDD" id="cd03590">
    <property type="entry name" value="CLECT_DC-SIGN_like"/>
    <property type="match status" value="1"/>
</dbReference>
<dbReference type="InterPro" id="IPR016186">
    <property type="entry name" value="C-type_lectin-like/link_sf"/>
</dbReference>
<evidence type="ECO:0000313" key="8">
    <source>
        <dbReference type="Ensembl" id="ENSPNAP00000074662.1"/>
    </source>
</evidence>
<dbReference type="Proteomes" id="UP001501920">
    <property type="component" value="Chromosome 22"/>
</dbReference>
<dbReference type="InterPro" id="IPR018378">
    <property type="entry name" value="C-type_lectin_CS"/>
</dbReference>
<dbReference type="GeneTree" id="ENSGT01020000230338"/>